<evidence type="ECO:0000256" key="3">
    <source>
        <dbReference type="ARBA" id="ARBA00018111"/>
    </source>
</evidence>
<dbReference type="AlphaFoldDB" id="B9M367"/>
<evidence type="ECO:0000259" key="7">
    <source>
        <dbReference type="Pfam" id="PF21981"/>
    </source>
</evidence>
<dbReference type="InterPro" id="IPR053925">
    <property type="entry name" value="RecX_HTH_3rd"/>
</dbReference>
<comment type="similarity">
    <text evidence="2 5">Belongs to the RecX family.</text>
</comment>
<dbReference type="KEGG" id="geo:Geob_1117"/>
<dbReference type="STRING" id="316067.Geob_1117"/>
<feature type="domain" description="RecX third three-helical" evidence="7">
    <location>
        <begin position="103"/>
        <end position="149"/>
    </location>
</feature>
<comment type="function">
    <text evidence="5">Modulates RecA activity.</text>
</comment>
<accession>B9M367</accession>
<gene>
    <name evidence="5 9" type="primary">recX</name>
    <name evidence="9" type="ordered locus">Geob_1117</name>
</gene>
<dbReference type="EMBL" id="CP001390">
    <property type="protein sequence ID" value="ACM19477.1"/>
    <property type="molecule type" value="Genomic_DNA"/>
</dbReference>
<evidence type="ECO:0000259" key="6">
    <source>
        <dbReference type="Pfam" id="PF02631"/>
    </source>
</evidence>
<dbReference type="PANTHER" id="PTHR33602:SF1">
    <property type="entry name" value="REGULATORY PROTEIN RECX FAMILY PROTEIN"/>
    <property type="match status" value="1"/>
</dbReference>
<reference evidence="9 10" key="1">
    <citation type="submission" date="2009-01" db="EMBL/GenBank/DDBJ databases">
        <title>Complete sequence of Geobacter sp. FRC-32.</title>
        <authorList>
            <consortium name="US DOE Joint Genome Institute"/>
            <person name="Lucas S."/>
            <person name="Copeland A."/>
            <person name="Lapidus A."/>
            <person name="Glavina del Rio T."/>
            <person name="Dalin E."/>
            <person name="Tice H."/>
            <person name="Bruce D."/>
            <person name="Goodwin L."/>
            <person name="Pitluck S."/>
            <person name="Saunders E."/>
            <person name="Brettin T."/>
            <person name="Detter J.C."/>
            <person name="Han C."/>
            <person name="Larimer F."/>
            <person name="Land M."/>
            <person name="Hauser L."/>
            <person name="Kyrpides N."/>
            <person name="Ovchinnikova G."/>
            <person name="Kostka J."/>
            <person name="Richardson P."/>
        </authorList>
    </citation>
    <scope>NUCLEOTIDE SEQUENCE [LARGE SCALE GENOMIC DNA]</scope>
    <source>
        <strain evidence="10">DSM 22248 / JCM 15807 / FRC-32</strain>
    </source>
</reference>
<keyword evidence="4 5" id="KW-0963">Cytoplasm</keyword>
<dbReference type="Pfam" id="PF02631">
    <property type="entry name" value="RecX_HTH2"/>
    <property type="match status" value="1"/>
</dbReference>
<organism evidence="9 10">
    <name type="scientific">Geotalea daltonii (strain DSM 22248 / JCM 15807 / FRC-32)</name>
    <name type="common">Geobacter daltonii</name>
    <dbReference type="NCBI Taxonomy" id="316067"/>
    <lineage>
        <taxon>Bacteria</taxon>
        <taxon>Pseudomonadati</taxon>
        <taxon>Thermodesulfobacteriota</taxon>
        <taxon>Desulfuromonadia</taxon>
        <taxon>Geobacterales</taxon>
        <taxon>Geobacteraceae</taxon>
        <taxon>Geotalea</taxon>
    </lineage>
</organism>
<dbReference type="Pfam" id="PF21982">
    <property type="entry name" value="RecX_HTH1"/>
    <property type="match status" value="1"/>
</dbReference>
<evidence type="ECO:0000256" key="1">
    <source>
        <dbReference type="ARBA" id="ARBA00004496"/>
    </source>
</evidence>
<proteinExistence type="inferred from homology"/>
<dbReference type="InterPro" id="IPR053926">
    <property type="entry name" value="RecX_HTH_1st"/>
</dbReference>
<evidence type="ECO:0000313" key="9">
    <source>
        <dbReference type="EMBL" id="ACM19477.1"/>
    </source>
</evidence>
<keyword evidence="10" id="KW-1185">Reference proteome</keyword>
<dbReference type="GO" id="GO:0005737">
    <property type="term" value="C:cytoplasm"/>
    <property type="evidence" value="ECO:0007669"/>
    <property type="project" value="UniProtKB-SubCell"/>
</dbReference>
<dbReference type="Gene3D" id="1.10.10.10">
    <property type="entry name" value="Winged helix-like DNA-binding domain superfamily/Winged helix DNA-binding domain"/>
    <property type="match status" value="3"/>
</dbReference>
<dbReference type="RefSeq" id="WP_012646206.1">
    <property type="nucleotide sequence ID" value="NC_011979.1"/>
</dbReference>
<dbReference type="OrthoDB" id="9813859at2"/>
<dbReference type="eggNOG" id="COG2137">
    <property type="taxonomic scope" value="Bacteria"/>
</dbReference>
<protein>
    <recommendedName>
        <fullName evidence="3 5">Regulatory protein RecX</fullName>
    </recommendedName>
</protein>
<dbReference type="PANTHER" id="PTHR33602">
    <property type="entry name" value="REGULATORY PROTEIN RECX FAMILY PROTEIN"/>
    <property type="match status" value="1"/>
</dbReference>
<evidence type="ECO:0000256" key="2">
    <source>
        <dbReference type="ARBA" id="ARBA00009695"/>
    </source>
</evidence>
<name>B9M367_GEODF</name>
<dbReference type="InterPro" id="IPR053924">
    <property type="entry name" value="RecX_HTH_2nd"/>
</dbReference>
<dbReference type="InterPro" id="IPR036388">
    <property type="entry name" value="WH-like_DNA-bd_sf"/>
</dbReference>
<evidence type="ECO:0000313" key="10">
    <source>
        <dbReference type="Proteomes" id="UP000007721"/>
    </source>
</evidence>
<evidence type="ECO:0000256" key="4">
    <source>
        <dbReference type="ARBA" id="ARBA00022490"/>
    </source>
</evidence>
<feature type="domain" description="RecX first three-helical" evidence="8">
    <location>
        <begin position="10"/>
        <end position="45"/>
    </location>
</feature>
<evidence type="ECO:0000256" key="5">
    <source>
        <dbReference type="HAMAP-Rule" id="MF_01114"/>
    </source>
</evidence>
<dbReference type="HOGENOM" id="CLU_066607_3_3_7"/>
<dbReference type="Proteomes" id="UP000007721">
    <property type="component" value="Chromosome"/>
</dbReference>
<feature type="domain" description="RecX second three-helical" evidence="6">
    <location>
        <begin position="53"/>
        <end position="94"/>
    </location>
</feature>
<dbReference type="GO" id="GO:0006282">
    <property type="term" value="P:regulation of DNA repair"/>
    <property type="evidence" value="ECO:0007669"/>
    <property type="project" value="UniProtKB-UniRule"/>
</dbReference>
<dbReference type="InterPro" id="IPR003783">
    <property type="entry name" value="Regulatory_RecX"/>
</dbReference>
<comment type="subcellular location">
    <subcellularLocation>
        <location evidence="1 5">Cytoplasm</location>
    </subcellularLocation>
</comment>
<dbReference type="HAMAP" id="MF_01114">
    <property type="entry name" value="RecX"/>
    <property type="match status" value="1"/>
</dbReference>
<dbReference type="Pfam" id="PF21981">
    <property type="entry name" value="RecX_HTH3"/>
    <property type="match status" value="1"/>
</dbReference>
<sequence>MGDKAGALPVALRILARRDHSEAELRRKLQERGFGCGETEAAVTRMKGLGYLDDSRFARQWAESAVRNGRGFGPRIRLELLRRGVAETIISEVLVSLTGDYQERQVLESVVARKFGSFDCRKADDREKRRIVSYLQRRGFSLSLILDVLHEQQGCRGNLF</sequence>
<evidence type="ECO:0000259" key="8">
    <source>
        <dbReference type="Pfam" id="PF21982"/>
    </source>
</evidence>